<evidence type="ECO:0000313" key="2">
    <source>
        <dbReference type="EMBL" id="BBO22889.1"/>
    </source>
</evidence>
<evidence type="ECO:0000313" key="3">
    <source>
        <dbReference type="Proteomes" id="UP000662873"/>
    </source>
</evidence>
<dbReference type="InterPro" id="IPR036597">
    <property type="entry name" value="Fido-like_dom_sf"/>
</dbReference>
<dbReference type="SUPFAM" id="SSF140931">
    <property type="entry name" value="Fic-like"/>
    <property type="match status" value="1"/>
</dbReference>
<dbReference type="Proteomes" id="UP000662873">
    <property type="component" value="Chromosome"/>
</dbReference>
<evidence type="ECO:0000259" key="1">
    <source>
        <dbReference type="PROSITE" id="PS51459"/>
    </source>
</evidence>
<proteinExistence type="predicted"/>
<dbReference type="InterPro" id="IPR006440">
    <property type="entry name" value="Doc"/>
</dbReference>
<reference evidence="2" key="1">
    <citation type="journal article" name="DNA Res.">
        <title>The physiological potential of anammox bacteria as revealed by their core genome structure.</title>
        <authorList>
            <person name="Okubo T."/>
            <person name="Toyoda A."/>
            <person name="Fukuhara K."/>
            <person name="Uchiyama I."/>
            <person name="Harigaya Y."/>
            <person name="Kuroiwa M."/>
            <person name="Suzuki T."/>
            <person name="Murakami Y."/>
            <person name="Suwa Y."/>
            <person name="Takami H."/>
        </authorList>
    </citation>
    <scope>NUCLEOTIDE SEQUENCE</scope>
    <source>
        <strain evidence="2">317325-2</strain>
    </source>
</reference>
<sequence>MCGPRYLTVQDMIWLNLQVTRTPLSFDALALEAATHAQYSYGSNNDILKQAGQLLFAFDRKHPFQRGNEATGFVATVTFLAVNGMFLEIEDEGGVSWYRKAVASASSAEESIRNATHEFESKHEGEIVQVARGVMNRYAETTRALVESSNALTA</sequence>
<protein>
    <submittedName>
        <fullName evidence="2">Death-on-curing family protein</fullName>
    </submittedName>
</protein>
<dbReference type="AlphaFoldDB" id="A0A809R5W7"/>
<dbReference type="GO" id="GO:0016301">
    <property type="term" value="F:kinase activity"/>
    <property type="evidence" value="ECO:0007669"/>
    <property type="project" value="InterPro"/>
</dbReference>
<dbReference type="PANTHER" id="PTHR39426">
    <property type="entry name" value="HOMOLOGY TO DEATH-ON-CURING PROTEIN OF PHAGE P1"/>
    <property type="match status" value="1"/>
</dbReference>
<organism evidence="2 3">
    <name type="scientific">Candidatus Nitrosymbiomonas proteolyticus</name>
    <dbReference type="NCBI Taxonomy" id="2608984"/>
    <lineage>
        <taxon>Bacteria</taxon>
        <taxon>Bacillati</taxon>
        <taxon>Armatimonadota</taxon>
        <taxon>Armatimonadota incertae sedis</taxon>
        <taxon>Candidatus Nitrosymbiomonas</taxon>
    </lineage>
</organism>
<feature type="domain" description="Fido" evidence="1">
    <location>
        <begin position="1"/>
        <end position="122"/>
    </location>
</feature>
<gene>
    <name evidence="2" type="ORF">NPRO_04840</name>
</gene>
<name>A0A809R5W7_9BACT</name>
<dbReference type="Gene3D" id="1.20.120.1870">
    <property type="entry name" value="Fic/DOC protein, Fido domain"/>
    <property type="match status" value="1"/>
</dbReference>
<dbReference type="InterPro" id="IPR053737">
    <property type="entry name" value="Type_II_TA_Toxin"/>
</dbReference>
<dbReference type="PANTHER" id="PTHR39426:SF1">
    <property type="entry name" value="HOMOLOGY TO DEATH-ON-CURING PROTEIN OF PHAGE P1"/>
    <property type="match status" value="1"/>
</dbReference>
<dbReference type="KEGG" id="npy:NPRO_04840"/>
<dbReference type="PROSITE" id="PS51459">
    <property type="entry name" value="FIDO"/>
    <property type="match status" value="1"/>
</dbReference>
<dbReference type="EMBL" id="AP021858">
    <property type="protein sequence ID" value="BBO22889.1"/>
    <property type="molecule type" value="Genomic_DNA"/>
</dbReference>
<dbReference type="Pfam" id="PF02661">
    <property type="entry name" value="Fic"/>
    <property type="match status" value="1"/>
</dbReference>
<accession>A0A809R5W7</accession>
<dbReference type="InterPro" id="IPR003812">
    <property type="entry name" value="Fido"/>
</dbReference>